<dbReference type="Proteomes" id="UP001295740">
    <property type="component" value="Unassembled WGS sequence"/>
</dbReference>
<reference evidence="2" key="1">
    <citation type="submission" date="2023-10" db="EMBL/GenBank/DDBJ databases">
        <authorList>
            <person name="Hackl T."/>
        </authorList>
    </citation>
    <scope>NUCLEOTIDE SEQUENCE</scope>
</reference>
<keyword evidence="3" id="KW-1185">Reference proteome</keyword>
<evidence type="ECO:0000313" key="2">
    <source>
        <dbReference type="EMBL" id="CAJ2501873.1"/>
    </source>
</evidence>
<evidence type="ECO:0000256" key="1">
    <source>
        <dbReference type="SAM" id="MobiDB-lite"/>
    </source>
</evidence>
<proteinExistence type="predicted"/>
<organism evidence="2 3">
    <name type="scientific">Anthostomella pinea</name>
    <dbReference type="NCBI Taxonomy" id="933095"/>
    <lineage>
        <taxon>Eukaryota</taxon>
        <taxon>Fungi</taxon>
        <taxon>Dikarya</taxon>
        <taxon>Ascomycota</taxon>
        <taxon>Pezizomycotina</taxon>
        <taxon>Sordariomycetes</taxon>
        <taxon>Xylariomycetidae</taxon>
        <taxon>Xylariales</taxon>
        <taxon>Xylariaceae</taxon>
        <taxon>Anthostomella</taxon>
    </lineage>
</organism>
<accession>A0AAI8YEQ2</accession>
<dbReference type="EMBL" id="CAUWAG010000003">
    <property type="protein sequence ID" value="CAJ2501873.1"/>
    <property type="molecule type" value="Genomic_DNA"/>
</dbReference>
<name>A0AAI8YEQ2_9PEZI</name>
<feature type="region of interest" description="Disordered" evidence="1">
    <location>
        <begin position="134"/>
        <end position="155"/>
    </location>
</feature>
<comment type="caution">
    <text evidence="2">The sequence shown here is derived from an EMBL/GenBank/DDBJ whole genome shotgun (WGS) entry which is preliminary data.</text>
</comment>
<protein>
    <submittedName>
        <fullName evidence="2">Uu.00g047260.m01.CDS01</fullName>
    </submittedName>
</protein>
<dbReference type="AlphaFoldDB" id="A0AAI8YEQ2"/>
<feature type="compositionally biased region" description="Basic and acidic residues" evidence="1">
    <location>
        <begin position="26"/>
        <end position="35"/>
    </location>
</feature>
<sequence length="187" mass="20782">MLHLPAFTLKVTNDNDTEEAIVKEARVQQHHEERPSQPPAKRMKTGKKTMAIDIIKFSFMTHRTCDGEVPQTLRSTLDKVGCLRAIPTVTRPQPPLLRRSLPPQTLSGKPPAVSLRVLYEASKANADRMLEEHKKNEEALEAKQKEADEMKPRNDAVEVPLVSDDAAAAESPLGPQPLGTCMNYLPT</sequence>
<evidence type="ECO:0000313" key="3">
    <source>
        <dbReference type="Proteomes" id="UP001295740"/>
    </source>
</evidence>
<gene>
    <name evidence="2" type="ORF">KHLLAP_LOCUS2341</name>
</gene>
<feature type="region of interest" description="Disordered" evidence="1">
    <location>
        <begin position="26"/>
        <end position="47"/>
    </location>
</feature>